<accession>A0A6C0H0I6</accession>
<reference evidence="2" key="1">
    <citation type="journal article" date="2020" name="Nature">
        <title>Giant virus diversity and host interactions through global metagenomics.</title>
        <authorList>
            <person name="Schulz F."/>
            <person name="Roux S."/>
            <person name="Paez-Espino D."/>
            <person name="Jungbluth S."/>
            <person name="Walsh D.A."/>
            <person name="Denef V.J."/>
            <person name="McMahon K.D."/>
            <person name="Konstantinidis K.T."/>
            <person name="Eloe-Fadrosh E.A."/>
            <person name="Kyrpides N.C."/>
            <person name="Woyke T."/>
        </authorList>
    </citation>
    <scope>NUCLEOTIDE SEQUENCE</scope>
    <source>
        <strain evidence="2">GVMAG-M-3300023179-4</strain>
    </source>
</reference>
<feature type="region of interest" description="Disordered" evidence="1">
    <location>
        <begin position="134"/>
        <end position="158"/>
    </location>
</feature>
<sequence>MSDFKKKYLKYKNKYLKTKIMMYGGSRNFSIVDDIHIAIYNKETFVCDVMFIDPSRGPEHVAYVSFIRKCPEGNFHALDRTYFFTNLEILKMKDQAREKAYPRIQNLFDDNELKKFYERKPVIDKELANELRKEKEEEQQKIRREQYERERPERERKLEEERMRKLEEERMRKLEEERIIKEAEENRRKIRAIWNSLEEKILSKNIDSIDLAIDEYMNIEQSLNEDDKKTIKKVFYNYIKEVKYNIKKVERLLNLNIINGQKIIERYIHSVIPLDILELILSRSNENIEFPGRFFGYQFDLIEKHRGYTNEKKENLSNNLKILLDKYNIKY</sequence>
<proteinExistence type="predicted"/>
<dbReference type="EMBL" id="MN739836">
    <property type="protein sequence ID" value="QHT74058.1"/>
    <property type="molecule type" value="Genomic_DNA"/>
</dbReference>
<dbReference type="AlphaFoldDB" id="A0A6C0H0I6"/>
<protein>
    <submittedName>
        <fullName evidence="2">Uncharacterized protein</fullName>
    </submittedName>
</protein>
<evidence type="ECO:0000313" key="2">
    <source>
        <dbReference type="EMBL" id="QHT74058.1"/>
    </source>
</evidence>
<name>A0A6C0H0I6_9ZZZZ</name>
<organism evidence="2">
    <name type="scientific">viral metagenome</name>
    <dbReference type="NCBI Taxonomy" id="1070528"/>
    <lineage>
        <taxon>unclassified sequences</taxon>
        <taxon>metagenomes</taxon>
        <taxon>organismal metagenomes</taxon>
    </lineage>
</organism>
<evidence type="ECO:0000256" key="1">
    <source>
        <dbReference type="SAM" id="MobiDB-lite"/>
    </source>
</evidence>